<accession>A0A450VB35</accession>
<organism evidence="3">
    <name type="scientific">Candidatus Kentrum eta</name>
    <dbReference type="NCBI Taxonomy" id="2126337"/>
    <lineage>
        <taxon>Bacteria</taxon>
        <taxon>Pseudomonadati</taxon>
        <taxon>Pseudomonadota</taxon>
        <taxon>Gammaproteobacteria</taxon>
        <taxon>Candidatus Kentrum</taxon>
    </lineage>
</organism>
<evidence type="ECO:0000313" key="1">
    <source>
        <dbReference type="EMBL" id="VFJ95112.1"/>
    </source>
</evidence>
<proteinExistence type="predicted"/>
<evidence type="ECO:0000313" key="2">
    <source>
        <dbReference type="EMBL" id="VFJ95829.1"/>
    </source>
</evidence>
<dbReference type="EMBL" id="CAADFI010000082">
    <property type="protein sequence ID" value="VFJ95829.1"/>
    <property type="molecule type" value="Genomic_DNA"/>
</dbReference>
<sequence length="51" mass="5400">MTNLSTASFHTPIDPLGAIGRVPKSVVEVPSFAVDTRNPIVGYWNPDSGTS</sequence>
<dbReference type="AlphaFoldDB" id="A0A450VB35"/>
<evidence type="ECO:0000313" key="3">
    <source>
        <dbReference type="EMBL" id="VFK02006.1"/>
    </source>
</evidence>
<reference evidence="3" key="1">
    <citation type="submission" date="2019-02" db="EMBL/GenBank/DDBJ databases">
        <authorList>
            <person name="Gruber-Vodicka R. H."/>
            <person name="Seah K. B. B."/>
        </authorList>
    </citation>
    <scope>NUCLEOTIDE SEQUENCE</scope>
    <source>
        <strain evidence="3">BECK_SA2B12</strain>
        <strain evidence="1">BECK_SA2B15</strain>
        <strain evidence="2">BECK_SA2B20</strain>
    </source>
</reference>
<gene>
    <name evidence="1" type="ORF">BECKH772A_GA0070896_100827</name>
    <name evidence="2" type="ORF">BECKH772B_GA0070898_100827</name>
    <name evidence="3" type="ORF">BECKH772C_GA0070978_100797</name>
</gene>
<protein>
    <submittedName>
        <fullName evidence="3">Uncharacterized protein</fullName>
    </submittedName>
</protein>
<dbReference type="EMBL" id="CAADFG010000082">
    <property type="protein sequence ID" value="VFJ95112.1"/>
    <property type="molecule type" value="Genomic_DNA"/>
</dbReference>
<name>A0A450VB35_9GAMM</name>
<dbReference type="EMBL" id="CAADFJ010000079">
    <property type="protein sequence ID" value="VFK02006.1"/>
    <property type="molecule type" value="Genomic_DNA"/>
</dbReference>